<dbReference type="PATRIC" id="fig|1173027.3.peg.532"/>
<evidence type="ECO:0000313" key="1">
    <source>
        <dbReference type="EMBL" id="AFZ16398.1"/>
    </source>
</evidence>
<accession>K9W844</accession>
<name>K9W844_9CYAN</name>
<dbReference type="AlphaFoldDB" id="K9W844"/>
<dbReference type="PANTHER" id="PTHR21174">
    <property type="match status" value="1"/>
</dbReference>
<evidence type="ECO:0008006" key="3">
    <source>
        <dbReference type="Google" id="ProtNLM"/>
    </source>
</evidence>
<sequence length="232" mass="27486">MKPFINTLKILKFRWKTLLQPFLVETELEQKVFFDLVNAYSRPERFYHNLQHINQVLEIIEQMKSHSLDYIPVQLAAWFHDVIYDPQAQDNEEKSAEYAEAALYSLKIPQIIINRVKYLILTTQNHQALPTDIDNQIFLDADLSILGATQGEYQTYAHAIRQEYSWMSDVDYQIGRQRVLTQFLQRERLYLTDYAYTNFEKQAKHNLQLEATDLSLKIKLSREKTDDNTSVF</sequence>
<gene>
    <name evidence="1" type="ORF">Mic7113_0480</name>
</gene>
<dbReference type="Gene3D" id="1.10.3210.10">
    <property type="entry name" value="Hypothetical protein af1432"/>
    <property type="match status" value="1"/>
</dbReference>
<evidence type="ECO:0000313" key="2">
    <source>
        <dbReference type="Proteomes" id="UP000010471"/>
    </source>
</evidence>
<dbReference type="RefSeq" id="WP_015180562.1">
    <property type="nucleotide sequence ID" value="NC_019738.1"/>
</dbReference>
<dbReference type="OrthoDB" id="9808993at2"/>
<organism evidence="1 2">
    <name type="scientific">Allocoleopsis franciscana PCC 7113</name>
    <dbReference type="NCBI Taxonomy" id="1173027"/>
    <lineage>
        <taxon>Bacteria</taxon>
        <taxon>Bacillati</taxon>
        <taxon>Cyanobacteriota</taxon>
        <taxon>Cyanophyceae</taxon>
        <taxon>Coleofasciculales</taxon>
        <taxon>Coleofasciculaceae</taxon>
        <taxon>Allocoleopsis</taxon>
        <taxon>Allocoleopsis franciscana</taxon>
    </lineage>
</organism>
<protein>
    <recommendedName>
        <fullName evidence="3">HD domain-containing protein</fullName>
    </recommendedName>
</protein>
<dbReference type="STRING" id="1173027.Mic7113_0480"/>
<dbReference type="SUPFAM" id="SSF109604">
    <property type="entry name" value="HD-domain/PDEase-like"/>
    <property type="match status" value="1"/>
</dbReference>
<keyword evidence="2" id="KW-1185">Reference proteome</keyword>
<reference evidence="1 2" key="1">
    <citation type="submission" date="2012-06" db="EMBL/GenBank/DDBJ databases">
        <title>Finished chromosome of genome of Microcoleus sp. PCC 7113.</title>
        <authorList>
            <consortium name="US DOE Joint Genome Institute"/>
            <person name="Gugger M."/>
            <person name="Coursin T."/>
            <person name="Rippka R."/>
            <person name="Tandeau De Marsac N."/>
            <person name="Huntemann M."/>
            <person name="Wei C.-L."/>
            <person name="Han J."/>
            <person name="Detter J.C."/>
            <person name="Han C."/>
            <person name="Tapia R."/>
            <person name="Chen A."/>
            <person name="Kyrpides N."/>
            <person name="Mavromatis K."/>
            <person name="Markowitz V."/>
            <person name="Szeto E."/>
            <person name="Ivanova N."/>
            <person name="Pagani I."/>
            <person name="Pati A."/>
            <person name="Goodwin L."/>
            <person name="Nordberg H.P."/>
            <person name="Cantor M.N."/>
            <person name="Hua S.X."/>
            <person name="Woyke T."/>
            <person name="Kerfeld C.A."/>
        </authorList>
    </citation>
    <scope>NUCLEOTIDE SEQUENCE [LARGE SCALE GENOMIC DNA]</scope>
    <source>
        <strain evidence="1 2">PCC 7113</strain>
    </source>
</reference>
<dbReference type="Proteomes" id="UP000010471">
    <property type="component" value="Chromosome"/>
</dbReference>
<proteinExistence type="predicted"/>
<dbReference type="EMBL" id="CP003630">
    <property type="protein sequence ID" value="AFZ16398.1"/>
    <property type="molecule type" value="Genomic_DNA"/>
</dbReference>
<dbReference type="PANTHER" id="PTHR21174:SF0">
    <property type="entry name" value="HD PHOSPHOHYDROLASE FAMILY PROTEIN-RELATED"/>
    <property type="match status" value="1"/>
</dbReference>
<dbReference type="InterPro" id="IPR009218">
    <property type="entry name" value="HD_phosphohydro"/>
</dbReference>
<dbReference type="PIRSF" id="PIRSF035170">
    <property type="entry name" value="HD_phosphohydro"/>
    <property type="match status" value="1"/>
</dbReference>
<dbReference type="eggNOG" id="COG4339">
    <property type="taxonomic scope" value="Bacteria"/>
</dbReference>
<dbReference type="HOGENOM" id="CLU_051795_2_0_3"/>
<dbReference type="KEGG" id="mic:Mic7113_0480"/>